<feature type="compositionally biased region" description="Acidic residues" evidence="1">
    <location>
        <begin position="177"/>
        <end position="201"/>
    </location>
</feature>
<feature type="compositionally biased region" description="Acidic residues" evidence="1">
    <location>
        <begin position="105"/>
        <end position="126"/>
    </location>
</feature>
<dbReference type="EMBL" id="CM010719">
    <property type="protein sequence ID" value="RZC60887.1"/>
    <property type="molecule type" value="Genomic_DNA"/>
</dbReference>
<protein>
    <submittedName>
        <fullName evidence="2">Uncharacterized protein</fullName>
    </submittedName>
</protein>
<dbReference type="PANTHER" id="PTHR31169:SF33">
    <property type="entry name" value="CELL DIVISION CYCLE-ASSOCIATED 7-LIKE PROTEIN"/>
    <property type="match status" value="1"/>
</dbReference>
<feature type="compositionally biased region" description="Polar residues" evidence="1">
    <location>
        <begin position="225"/>
        <end position="234"/>
    </location>
</feature>
<keyword evidence="3" id="KW-1185">Reference proteome</keyword>
<feature type="compositionally biased region" description="Basic and acidic residues" evidence="1">
    <location>
        <begin position="159"/>
        <end position="176"/>
    </location>
</feature>
<proteinExistence type="predicted"/>
<dbReference type="GO" id="GO:0005634">
    <property type="term" value="C:nucleus"/>
    <property type="evidence" value="ECO:0007669"/>
    <property type="project" value="TreeGrafter"/>
</dbReference>
<evidence type="ECO:0000256" key="1">
    <source>
        <dbReference type="SAM" id="MobiDB-lite"/>
    </source>
</evidence>
<dbReference type="GO" id="GO:0006355">
    <property type="term" value="P:regulation of DNA-templated transcription"/>
    <property type="evidence" value="ECO:0007669"/>
    <property type="project" value="InterPro"/>
</dbReference>
<dbReference type="AlphaFoldDB" id="A0A4Y7JJF6"/>
<dbReference type="OrthoDB" id="1921081at2759"/>
<feature type="region of interest" description="Disordered" evidence="1">
    <location>
        <begin position="43"/>
        <end position="249"/>
    </location>
</feature>
<evidence type="ECO:0000313" key="3">
    <source>
        <dbReference type="Proteomes" id="UP000316621"/>
    </source>
</evidence>
<feature type="compositionally biased region" description="Basic and acidic residues" evidence="1">
    <location>
        <begin position="65"/>
        <end position="83"/>
    </location>
</feature>
<organism evidence="2 3">
    <name type="scientific">Papaver somniferum</name>
    <name type="common">Opium poppy</name>
    <dbReference type="NCBI Taxonomy" id="3469"/>
    <lineage>
        <taxon>Eukaryota</taxon>
        <taxon>Viridiplantae</taxon>
        <taxon>Streptophyta</taxon>
        <taxon>Embryophyta</taxon>
        <taxon>Tracheophyta</taxon>
        <taxon>Spermatophyta</taxon>
        <taxon>Magnoliopsida</taxon>
        <taxon>Ranunculales</taxon>
        <taxon>Papaveraceae</taxon>
        <taxon>Papaveroideae</taxon>
        <taxon>Papaver</taxon>
    </lineage>
</organism>
<sequence length="249" mass="28550">MKISQALKMTATTNQSDGEISYEDLRQKRIKENMERMLKLGISDLSKKLKSKPPPPLPKKSIKKNKSEVENTEPPRRSSRLEKLTPVSYSDSRPKTPKGRRNQMEEEDDDDEDEEEDDEDEDEDEDGNYRTRARFNSDLCGRRSTRLQKVSRVNYAEVTPKKTNIEKDGENGKEDVLVEEEEKLEMDTEEEKPEMDTEEDEKIAKQPVSVNRSLVFDNVEHSLRPTESVNSSTGGKDPDVGEVTSPKQT</sequence>
<name>A0A4Y7JJF6_PAPSO</name>
<dbReference type="Gramene" id="RZC60887">
    <property type="protein sequence ID" value="RZC60887"/>
    <property type="gene ID" value="C5167_022632"/>
</dbReference>
<reference evidence="2 3" key="1">
    <citation type="journal article" date="2018" name="Science">
        <title>The opium poppy genome and morphinan production.</title>
        <authorList>
            <person name="Guo L."/>
            <person name="Winzer T."/>
            <person name="Yang X."/>
            <person name="Li Y."/>
            <person name="Ning Z."/>
            <person name="He Z."/>
            <person name="Teodor R."/>
            <person name="Lu Y."/>
            <person name="Bowser T.A."/>
            <person name="Graham I.A."/>
            <person name="Ye K."/>
        </authorList>
    </citation>
    <scope>NUCLEOTIDE SEQUENCE [LARGE SCALE GENOMIC DNA]</scope>
    <source>
        <strain evidence="3">cv. HN1</strain>
        <tissue evidence="2">Leaves</tissue>
    </source>
</reference>
<dbReference type="PANTHER" id="PTHR31169">
    <property type="entry name" value="OS05G0300700 PROTEIN"/>
    <property type="match status" value="1"/>
</dbReference>
<dbReference type="STRING" id="3469.A0A4Y7JJF6"/>
<dbReference type="InterPro" id="IPR040221">
    <property type="entry name" value="CDCA7/CDA7L"/>
</dbReference>
<gene>
    <name evidence="2" type="ORF">C5167_022632</name>
</gene>
<dbReference type="Proteomes" id="UP000316621">
    <property type="component" value="Chromosome 5"/>
</dbReference>
<evidence type="ECO:0000313" key="2">
    <source>
        <dbReference type="EMBL" id="RZC60887.1"/>
    </source>
</evidence>
<accession>A0A4Y7JJF6</accession>